<name>A0A3B0XXQ1_9ZZZZ</name>
<gene>
    <name evidence="1" type="ORF">MNBD_GAMMA08-2515</name>
</gene>
<proteinExistence type="predicted"/>
<protein>
    <submittedName>
        <fullName evidence="1">Uncharacterized protein</fullName>
    </submittedName>
</protein>
<organism evidence="1">
    <name type="scientific">hydrothermal vent metagenome</name>
    <dbReference type="NCBI Taxonomy" id="652676"/>
    <lineage>
        <taxon>unclassified sequences</taxon>
        <taxon>metagenomes</taxon>
        <taxon>ecological metagenomes</taxon>
    </lineage>
</organism>
<evidence type="ECO:0000313" key="1">
    <source>
        <dbReference type="EMBL" id="VAW66699.1"/>
    </source>
</evidence>
<dbReference type="EMBL" id="UOFH01000355">
    <property type="protein sequence ID" value="VAW66699.1"/>
    <property type="molecule type" value="Genomic_DNA"/>
</dbReference>
<dbReference type="AlphaFoldDB" id="A0A3B0XXQ1"/>
<reference evidence="1" key="1">
    <citation type="submission" date="2018-06" db="EMBL/GenBank/DDBJ databases">
        <authorList>
            <person name="Zhirakovskaya E."/>
        </authorList>
    </citation>
    <scope>NUCLEOTIDE SEQUENCE</scope>
</reference>
<sequence length="60" mass="6863">MKTEDIQALAAKAAKNIRSEKDLNELKQLLTKMTLETALNAELDEHLGYDKHERLSETHN</sequence>
<accession>A0A3B0XXQ1</accession>